<feature type="transmembrane region" description="Helical" evidence="1">
    <location>
        <begin position="13"/>
        <end position="30"/>
    </location>
</feature>
<keyword evidence="4" id="KW-1185">Reference proteome</keyword>
<dbReference type="Proteomes" id="UP001462640">
    <property type="component" value="Unassembled WGS sequence"/>
</dbReference>
<evidence type="ECO:0000256" key="1">
    <source>
        <dbReference type="SAM" id="Phobius"/>
    </source>
</evidence>
<keyword evidence="1" id="KW-0472">Membrane</keyword>
<feature type="transmembrane region" description="Helical" evidence="1">
    <location>
        <begin position="69"/>
        <end position="87"/>
    </location>
</feature>
<dbReference type="RefSeq" id="WP_347609069.1">
    <property type="nucleotide sequence ID" value="NZ_JBDPZC010000003.1"/>
</dbReference>
<sequence>MNTGNTPTRAARHQLWLGLTLVLAGGAFLLDNLHFLELRRILPFWPVLLVALGAARLLTAAPGDKGEQLIGGLLLGVGSLLLLRRLGWLHMEWRDFWPLVLIGAGVLVMTRRPGQAGVFGKAFGSVSQDSLDRQLDVKAVLSGQQIRVQSQDFVGGQLQAALAGVELDLSQAGFQRAVLEVSVVMAGLELRLPADCRLRVTASSVLGQIEDKTQPLPQASRELELRGSLVLGGITVRH</sequence>
<name>A0ABV0GD87_9BURK</name>
<proteinExistence type="predicted"/>
<keyword evidence="1" id="KW-1133">Transmembrane helix</keyword>
<evidence type="ECO:0000259" key="2">
    <source>
        <dbReference type="Pfam" id="PF22570"/>
    </source>
</evidence>
<comment type="caution">
    <text evidence="3">The sequence shown here is derived from an EMBL/GenBank/DDBJ whole genome shotgun (WGS) entry which is preliminary data.</text>
</comment>
<organism evidence="3 4">
    <name type="scientific">Roseateles flavus</name>
    <dbReference type="NCBI Taxonomy" id="3149041"/>
    <lineage>
        <taxon>Bacteria</taxon>
        <taxon>Pseudomonadati</taxon>
        <taxon>Pseudomonadota</taxon>
        <taxon>Betaproteobacteria</taxon>
        <taxon>Burkholderiales</taxon>
        <taxon>Sphaerotilaceae</taxon>
        <taxon>Roseateles</taxon>
    </lineage>
</organism>
<evidence type="ECO:0000313" key="3">
    <source>
        <dbReference type="EMBL" id="MEO3713017.1"/>
    </source>
</evidence>
<evidence type="ECO:0000313" key="4">
    <source>
        <dbReference type="Proteomes" id="UP001462640"/>
    </source>
</evidence>
<dbReference type="Pfam" id="PF22570">
    <property type="entry name" value="LiaF-TM"/>
    <property type="match status" value="1"/>
</dbReference>
<dbReference type="EMBL" id="JBDPZC010000003">
    <property type="protein sequence ID" value="MEO3713017.1"/>
    <property type="molecule type" value="Genomic_DNA"/>
</dbReference>
<reference evidence="3 4" key="1">
    <citation type="submission" date="2024-05" db="EMBL/GenBank/DDBJ databases">
        <title>Roseateles sp. 2.12 16S ribosomal RNA gene Genome sequencing and assembly.</title>
        <authorList>
            <person name="Woo H."/>
        </authorList>
    </citation>
    <scope>NUCLEOTIDE SEQUENCE [LARGE SCALE GENOMIC DNA]</scope>
    <source>
        <strain evidence="3 4">2.12</strain>
    </source>
</reference>
<keyword evidence="1" id="KW-0812">Transmembrane</keyword>
<feature type="domain" description="LiaF transmembrane" evidence="2">
    <location>
        <begin position="16"/>
        <end position="112"/>
    </location>
</feature>
<dbReference type="InterPro" id="IPR054331">
    <property type="entry name" value="LiaF_TM"/>
</dbReference>
<gene>
    <name evidence="3" type="ORF">ABDJ40_09605</name>
</gene>
<feature type="transmembrane region" description="Helical" evidence="1">
    <location>
        <begin position="42"/>
        <end position="63"/>
    </location>
</feature>
<accession>A0ABV0GD87</accession>
<protein>
    <submittedName>
        <fullName evidence="3">DUF5668 domain-containing protein</fullName>
    </submittedName>
</protein>